<sequence>MLSGGKVPAILNNGGHRVALILLPAKLDAQTYSPFRGRHEATFMPFTDPARDCGDIFRRKCTL</sequence>
<proteinExistence type="predicted"/>
<name>A0AAJ1FPY2_PANAN</name>
<organism evidence="1 2">
    <name type="scientific">Pantoea ananas</name>
    <name type="common">Erwinia uredovora</name>
    <dbReference type="NCBI Taxonomy" id="553"/>
    <lineage>
        <taxon>Bacteria</taxon>
        <taxon>Pseudomonadati</taxon>
        <taxon>Pseudomonadota</taxon>
        <taxon>Gammaproteobacteria</taxon>
        <taxon>Enterobacterales</taxon>
        <taxon>Erwiniaceae</taxon>
        <taxon>Pantoea</taxon>
    </lineage>
</organism>
<evidence type="ECO:0000313" key="1">
    <source>
        <dbReference type="EMBL" id="MCW0343947.1"/>
    </source>
</evidence>
<dbReference type="Proteomes" id="UP001208888">
    <property type="component" value="Unassembled WGS sequence"/>
</dbReference>
<dbReference type="AlphaFoldDB" id="A0AAJ1FPY2"/>
<evidence type="ECO:0000313" key="2">
    <source>
        <dbReference type="Proteomes" id="UP001208888"/>
    </source>
</evidence>
<comment type="caution">
    <text evidence="1">The sequence shown here is derived from an EMBL/GenBank/DDBJ whole genome shotgun (WGS) entry which is preliminary data.</text>
</comment>
<protein>
    <submittedName>
        <fullName evidence="1">Uncharacterized protein</fullName>
    </submittedName>
</protein>
<accession>A0AAJ1FPY2</accession>
<gene>
    <name evidence="1" type="ORF">NB703_002040</name>
</gene>
<dbReference type="EMBL" id="JANFVX010000006">
    <property type="protein sequence ID" value="MCW0343947.1"/>
    <property type="molecule type" value="Genomic_DNA"/>
</dbReference>
<reference evidence="1" key="1">
    <citation type="submission" date="2022-06" db="EMBL/GenBank/DDBJ databases">
        <title>Dynamics of rice microbiomes reveals core vertical transmitted seed endophytes.</title>
        <authorList>
            <person name="Liao K."/>
            <person name="Zhang X."/>
        </authorList>
    </citation>
    <scope>NUCLEOTIDE SEQUENCE</scope>
    <source>
        <strain evidence="1">JT1-17</strain>
    </source>
</reference>